<organism evidence="2 3">
    <name type="scientific">Pleurodeles waltl</name>
    <name type="common">Iberian ribbed newt</name>
    <dbReference type="NCBI Taxonomy" id="8319"/>
    <lineage>
        <taxon>Eukaryota</taxon>
        <taxon>Metazoa</taxon>
        <taxon>Chordata</taxon>
        <taxon>Craniata</taxon>
        <taxon>Vertebrata</taxon>
        <taxon>Euteleostomi</taxon>
        <taxon>Amphibia</taxon>
        <taxon>Batrachia</taxon>
        <taxon>Caudata</taxon>
        <taxon>Salamandroidea</taxon>
        <taxon>Salamandridae</taxon>
        <taxon>Pleurodelinae</taxon>
        <taxon>Pleurodeles</taxon>
    </lineage>
</organism>
<name>A0AAV7WR10_PLEWA</name>
<evidence type="ECO:0000256" key="1">
    <source>
        <dbReference type="SAM" id="MobiDB-lite"/>
    </source>
</evidence>
<dbReference type="AlphaFoldDB" id="A0AAV7WR10"/>
<accession>A0AAV7WR10</accession>
<protein>
    <submittedName>
        <fullName evidence="2">Uncharacterized protein</fullName>
    </submittedName>
</protein>
<keyword evidence="3" id="KW-1185">Reference proteome</keyword>
<dbReference type="Proteomes" id="UP001066276">
    <property type="component" value="Chromosome 1_1"/>
</dbReference>
<reference evidence="2" key="1">
    <citation type="journal article" date="2022" name="bioRxiv">
        <title>Sequencing and chromosome-scale assembly of the giantPleurodeles waltlgenome.</title>
        <authorList>
            <person name="Brown T."/>
            <person name="Elewa A."/>
            <person name="Iarovenko S."/>
            <person name="Subramanian E."/>
            <person name="Araus A.J."/>
            <person name="Petzold A."/>
            <person name="Susuki M."/>
            <person name="Suzuki K.-i.T."/>
            <person name="Hayashi T."/>
            <person name="Toyoda A."/>
            <person name="Oliveira C."/>
            <person name="Osipova E."/>
            <person name="Leigh N.D."/>
            <person name="Simon A."/>
            <person name="Yun M.H."/>
        </authorList>
    </citation>
    <scope>NUCLEOTIDE SEQUENCE</scope>
    <source>
        <strain evidence="2">20211129_DDA</strain>
        <tissue evidence="2">Liver</tissue>
    </source>
</reference>
<sequence length="112" mass="12231">MPGSQFPPAPSGSVLHFTASLSGSLSLQGRPGFEKPSQFPARGQEPPPEQPLPRRDLGSTGRRKEHRPQASHPQKPQVGRGWSTAVRRRGRAPPLSRITGDWRGFSSSSDKR</sequence>
<proteinExistence type="predicted"/>
<comment type="caution">
    <text evidence="2">The sequence shown here is derived from an EMBL/GenBank/DDBJ whole genome shotgun (WGS) entry which is preliminary data.</text>
</comment>
<evidence type="ECO:0000313" key="3">
    <source>
        <dbReference type="Proteomes" id="UP001066276"/>
    </source>
</evidence>
<gene>
    <name evidence="2" type="ORF">NDU88_002825</name>
</gene>
<dbReference type="EMBL" id="JANPWB010000001">
    <property type="protein sequence ID" value="KAJ1215216.1"/>
    <property type="molecule type" value="Genomic_DNA"/>
</dbReference>
<evidence type="ECO:0000313" key="2">
    <source>
        <dbReference type="EMBL" id="KAJ1215216.1"/>
    </source>
</evidence>
<feature type="region of interest" description="Disordered" evidence="1">
    <location>
        <begin position="24"/>
        <end position="112"/>
    </location>
</feature>